<dbReference type="Gene3D" id="1.25.40.10">
    <property type="entry name" value="Tetratricopeptide repeat domain"/>
    <property type="match status" value="1"/>
</dbReference>
<accession>A0ABD3I0E3</accession>
<proteinExistence type="predicted"/>
<dbReference type="Proteomes" id="UP001633002">
    <property type="component" value="Unassembled WGS sequence"/>
</dbReference>
<dbReference type="InterPro" id="IPR019734">
    <property type="entry name" value="TPR_rpt"/>
</dbReference>
<keyword evidence="1" id="KW-0802">TPR repeat</keyword>
<keyword evidence="3" id="KW-1185">Reference proteome</keyword>
<evidence type="ECO:0000256" key="1">
    <source>
        <dbReference type="PROSITE-ProRule" id="PRU00339"/>
    </source>
</evidence>
<dbReference type="SUPFAM" id="SSF48452">
    <property type="entry name" value="TPR-like"/>
    <property type="match status" value="1"/>
</dbReference>
<organism evidence="2 3">
    <name type="scientific">Riccia sorocarpa</name>
    <dbReference type="NCBI Taxonomy" id="122646"/>
    <lineage>
        <taxon>Eukaryota</taxon>
        <taxon>Viridiplantae</taxon>
        <taxon>Streptophyta</taxon>
        <taxon>Embryophyta</taxon>
        <taxon>Marchantiophyta</taxon>
        <taxon>Marchantiopsida</taxon>
        <taxon>Marchantiidae</taxon>
        <taxon>Marchantiales</taxon>
        <taxon>Ricciaceae</taxon>
        <taxon>Riccia</taxon>
    </lineage>
</organism>
<comment type="caution">
    <text evidence="2">The sequence shown here is derived from an EMBL/GenBank/DDBJ whole genome shotgun (WGS) entry which is preliminary data.</text>
</comment>
<gene>
    <name evidence="2" type="ORF">R1sor_009862</name>
</gene>
<dbReference type="PROSITE" id="PS50005">
    <property type="entry name" value="TPR"/>
    <property type="match status" value="1"/>
</dbReference>
<protein>
    <submittedName>
        <fullName evidence="2">Uncharacterized protein</fullName>
    </submittedName>
</protein>
<evidence type="ECO:0000313" key="3">
    <source>
        <dbReference type="Proteomes" id="UP001633002"/>
    </source>
</evidence>
<feature type="repeat" description="TPR" evidence="1">
    <location>
        <begin position="10"/>
        <end position="43"/>
    </location>
</feature>
<sequence length="74" mass="8034">MTRNEAGKQAEAAKKKGNEYFKEEKLGAAIYAYTEAVTLCPEVKINRDPLTFVGPSVARNALATSRGSTLDQTL</sequence>
<name>A0ABD3I0E3_9MARC</name>
<dbReference type="AlphaFoldDB" id="A0ABD3I0E3"/>
<reference evidence="2 3" key="1">
    <citation type="submission" date="2024-09" db="EMBL/GenBank/DDBJ databases">
        <title>Chromosome-scale assembly of Riccia sorocarpa.</title>
        <authorList>
            <person name="Paukszto L."/>
        </authorList>
    </citation>
    <scope>NUCLEOTIDE SEQUENCE [LARGE SCALE GENOMIC DNA]</scope>
    <source>
        <strain evidence="2">LP-2024</strain>
        <tissue evidence="2">Aerial parts of the thallus</tissue>
    </source>
</reference>
<evidence type="ECO:0000313" key="2">
    <source>
        <dbReference type="EMBL" id="KAL3695786.1"/>
    </source>
</evidence>
<dbReference type="EMBL" id="JBJQOH010000002">
    <property type="protein sequence ID" value="KAL3695786.1"/>
    <property type="molecule type" value="Genomic_DNA"/>
</dbReference>
<dbReference type="InterPro" id="IPR011990">
    <property type="entry name" value="TPR-like_helical_dom_sf"/>
</dbReference>